<dbReference type="EMBL" id="CP012831">
    <property type="protein sequence ID" value="ALI05264.1"/>
    <property type="molecule type" value="Genomic_DNA"/>
</dbReference>
<organism evidence="1 2">
    <name type="scientific">Pseudomonas fluorescens</name>
    <dbReference type="NCBI Taxonomy" id="294"/>
    <lineage>
        <taxon>Bacteria</taxon>
        <taxon>Pseudomonadati</taxon>
        <taxon>Pseudomonadota</taxon>
        <taxon>Gammaproteobacteria</taxon>
        <taxon>Pseudomonadales</taxon>
        <taxon>Pseudomonadaceae</taxon>
        <taxon>Pseudomonas</taxon>
    </lineage>
</organism>
<dbReference type="AlphaFoldDB" id="A0A0N9VWT2"/>
<accession>A0A0N9VWT2</accession>
<gene>
    <name evidence="1" type="ORF">AO356_00200</name>
</gene>
<sequence>MTDALDVPNQAGIVEAIALVGFRPVGCLSTCRKAFDNVELLLDEAELILLMSRCGVAAAIDDSQRE</sequence>
<dbReference type="Proteomes" id="UP000059425">
    <property type="component" value="Chromosome"/>
</dbReference>
<name>A0A0N9VWT2_PSEFL</name>
<reference evidence="2" key="1">
    <citation type="submission" date="2015-09" db="EMBL/GenBank/DDBJ databases">
        <title>Whole genome sequence of Pseudomonas fluorescens FW300-N2C3.</title>
        <authorList>
            <person name="Ray J."/>
            <person name="Melnyk R."/>
            <person name="Deutschbauer A."/>
        </authorList>
    </citation>
    <scope>NUCLEOTIDE SEQUENCE [LARGE SCALE GENOMIC DNA]</scope>
    <source>
        <strain evidence="2">FW300-N2C3</strain>
    </source>
</reference>
<evidence type="ECO:0000313" key="2">
    <source>
        <dbReference type="Proteomes" id="UP000059425"/>
    </source>
</evidence>
<reference evidence="1 2" key="2">
    <citation type="journal article" date="2018" name="Nature">
        <title>Mutant phenotypes for thousands of bacterial genes of unknown function.</title>
        <authorList>
            <person name="Price M.N."/>
            <person name="Wetmore K.M."/>
            <person name="Waters R.J."/>
            <person name="Callaghan M."/>
            <person name="Ray J."/>
            <person name="Liu H."/>
            <person name="Kuehl J.V."/>
            <person name="Melnyk R.A."/>
            <person name="Lamson J.S."/>
            <person name="Suh Y."/>
            <person name="Carlson H.K."/>
            <person name="Esquivel Z."/>
            <person name="Sadeeshkumar H."/>
            <person name="Chakraborty R."/>
            <person name="Zane G.M."/>
            <person name="Rubin B.E."/>
            <person name="Wall J.D."/>
            <person name="Visel A."/>
            <person name="Bristow J."/>
            <person name="Blow M.J."/>
            <person name="Arkin A.P."/>
            <person name="Deutschbauer A.M."/>
        </authorList>
    </citation>
    <scope>NUCLEOTIDE SEQUENCE [LARGE SCALE GENOMIC DNA]</scope>
    <source>
        <strain evidence="1 2">FW300-N2C3</strain>
    </source>
</reference>
<proteinExistence type="predicted"/>
<protein>
    <submittedName>
        <fullName evidence="1">Uncharacterized protein</fullName>
    </submittedName>
</protein>
<evidence type="ECO:0000313" key="1">
    <source>
        <dbReference type="EMBL" id="ALI05264.1"/>
    </source>
</evidence>